<protein>
    <recommendedName>
        <fullName evidence="4">Transposase</fullName>
    </recommendedName>
</protein>
<keyword evidence="3" id="KW-1185">Reference proteome</keyword>
<name>A0A2Z2NRL7_9GAMM</name>
<dbReference type="AlphaFoldDB" id="A0A2Z2NRL7"/>
<evidence type="ECO:0000256" key="1">
    <source>
        <dbReference type="SAM" id="Coils"/>
    </source>
</evidence>
<organism evidence="2 3">
    <name type="scientific">Granulosicoccus antarcticus IMCC3135</name>
    <dbReference type="NCBI Taxonomy" id="1192854"/>
    <lineage>
        <taxon>Bacteria</taxon>
        <taxon>Pseudomonadati</taxon>
        <taxon>Pseudomonadota</taxon>
        <taxon>Gammaproteobacteria</taxon>
        <taxon>Chromatiales</taxon>
        <taxon>Granulosicoccaceae</taxon>
        <taxon>Granulosicoccus</taxon>
    </lineage>
</organism>
<dbReference type="Proteomes" id="UP000250079">
    <property type="component" value="Chromosome"/>
</dbReference>
<accession>A0A2Z2NRL7</accession>
<feature type="coiled-coil region" evidence="1">
    <location>
        <begin position="115"/>
        <end position="149"/>
    </location>
</feature>
<keyword evidence="1" id="KW-0175">Coiled coil</keyword>
<gene>
    <name evidence="2" type="ORF">IMCC3135_19000</name>
</gene>
<proteinExistence type="predicted"/>
<evidence type="ECO:0000313" key="2">
    <source>
        <dbReference type="EMBL" id="ASJ73879.1"/>
    </source>
</evidence>
<dbReference type="EMBL" id="CP018632">
    <property type="protein sequence ID" value="ASJ73879.1"/>
    <property type="molecule type" value="Genomic_DNA"/>
</dbReference>
<sequence>MRERTSDEYKQAVIRKLASSTLSERQFAIEEGIAFSTLHKWKTHYQVDSNSQIKQQDIPSDKWSPDQKFAVVLESALMSEIELGEYCRSKGIYPEHVAVWKHACIQGNMKHSEQTKKTDNSIKADKKRIKELEKELDRKEKALAEAAALLLLRKKLDALWEENEGE</sequence>
<dbReference type="KEGG" id="gai:IMCC3135_19000"/>
<evidence type="ECO:0008006" key="4">
    <source>
        <dbReference type="Google" id="ProtNLM"/>
    </source>
</evidence>
<evidence type="ECO:0000313" key="3">
    <source>
        <dbReference type="Proteomes" id="UP000250079"/>
    </source>
</evidence>
<reference evidence="2 3" key="1">
    <citation type="submission" date="2016-12" db="EMBL/GenBank/DDBJ databases">
        <authorList>
            <person name="Song W.-J."/>
            <person name="Kurnit D.M."/>
        </authorList>
    </citation>
    <scope>NUCLEOTIDE SEQUENCE [LARGE SCALE GENOMIC DNA]</scope>
    <source>
        <strain evidence="2 3">IMCC3135</strain>
    </source>
</reference>